<keyword evidence="3" id="KW-0433">Leucine-rich repeat</keyword>
<dbReference type="Gene3D" id="3.80.10.10">
    <property type="entry name" value="Ribonuclease Inhibitor"/>
    <property type="match status" value="1"/>
</dbReference>
<organism evidence="7 8">
    <name type="scientific">Riccia fluitans</name>
    <dbReference type="NCBI Taxonomy" id="41844"/>
    <lineage>
        <taxon>Eukaryota</taxon>
        <taxon>Viridiplantae</taxon>
        <taxon>Streptophyta</taxon>
        <taxon>Embryophyta</taxon>
        <taxon>Marchantiophyta</taxon>
        <taxon>Marchantiopsida</taxon>
        <taxon>Marchantiidae</taxon>
        <taxon>Marchantiales</taxon>
        <taxon>Ricciaceae</taxon>
        <taxon>Riccia</taxon>
    </lineage>
</organism>
<evidence type="ECO:0000256" key="5">
    <source>
        <dbReference type="ARBA" id="ARBA00023136"/>
    </source>
</evidence>
<evidence type="ECO:0000256" key="2">
    <source>
        <dbReference type="ARBA" id="ARBA00004196"/>
    </source>
</evidence>
<keyword evidence="5" id="KW-0472">Membrane</keyword>
<evidence type="ECO:0000313" key="8">
    <source>
        <dbReference type="Proteomes" id="UP001605036"/>
    </source>
</evidence>
<dbReference type="SUPFAM" id="SSF52058">
    <property type="entry name" value="L domain-like"/>
    <property type="match status" value="2"/>
</dbReference>
<dbReference type="AlphaFoldDB" id="A0ABD1Y1P6"/>
<dbReference type="PANTHER" id="PTHR48059">
    <property type="entry name" value="POLYGALACTURONASE INHIBITOR 1"/>
    <property type="match status" value="1"/>
</dbReference>
<keyword evidence="4" id="KW-0677">Repeat</keyword>
<comment type="caution">
    <text evidence="7">The sequence shown here is derived from an EMBL/GenBank/DDBJ whole genome shotgun (WGS) entry which is preliminary data.</text>
</comment>
<reference evidence="7 8" key="1">
    <citation type="submission" date="2024-09" db="EMBL/GenBank/DDBJ databases">
        <title>Chromosome-scale assembly of Riccia fluitans.</title>
        <authorList>
            <person name="Paukszto L."/>
            <person name="Sawicki J."/>
            <person name="Karawczyk K."/>
            <person name="Piernik-Szablinska J."/>
            <person name="Szczecinska M."/>
            <person name="Mazdziarz M."/>
        </authorList>
    </citation>
    <scope>NUCLEOTIDE SEQUENCE [LARGE SCALE GENOMIC DNA]</scope>
    <source>
        <strain evidence="7">Rf_01</strain>
        <tissue evidence="7">Aerial parts of the thallus</tissue>
    </source>
</reference>
<dbReference type="Pfam" id="PF13516">
    <property type="entry name" value="LRR_6"/>
    <property type="match status" value="1"/>
</dbReference>
<dbReference type="InterPro" id="IPR051848">
    <property type="entry name" value="PGIP"/>
</dbReference>
<proteinExistence type="predicted"/>
<dbReference type="SMART" id="SM00369">
    <property type="entry name" value="LRR_TYP"/>
    <property type="match status" value="7"/>
</dbReference>
<protein>
    <submittedName>
        <fullName evidence="7">Uncharacterized protein</fullName>
    </submittedName>
</protein>
<dbReference type="InterPro" id="IPR014710">
    <property type="entry name" value="RmlC-like_jellyroll"/>
</dbReference>
<dbReference type="Proteomes" id="UP001605036">
    <property type="component" value="Unassembled WGS sequence"/>
</dbReference>
<dbReference type="InterPro" id="IPR032675">
    <property type="entry name" value="LRR_dom_sf"/>
</dbReference>
<feature type="chain" id="PRO_5044790277" evidence="6">
    <location>
        <begin position="25"/>
        <end position="527"/>
    </location>
</feature>
<comment type="subcellular location">
    <subcellularLocation>
        <location evidence="2">Cell envelope</location>
    </subcellularLocation>
    <subcellularLocation>
        <location evidence="1">Membrane</location>
        <topology evidence="1">Single-pass membrane protein</topology>
    </subcellularLocation>
</comment>
<evidence type="ECO:0000256" key="1">
    <source>
        <dbReference type="ARBA" id="ARBA00004167"/>
    </source>
</evidence>
<evidence type="ECO:0000256" key="6">
    <source>
        <dbReference type="SAM" id="SignalP"/>
    </source>
</evidence>
<dbReference type="InterPro" id="IPR003591">
    <property type="entry name" value="Leu-rich_rpt_typical-subtyp"/>
</dbReference>
<dbReference type="InterPro" id="IPR001611">
    <property type="entry name" value="Leu-rich_rpt"/>
</dbReference>
<dbReference type="PANTHER" id="PTHR48059:SF30">
    <property type="entry name" value="OS06G0587000 PROTEIN"/>
    <property type="match status" value="1"/>
</dbReference>
<dbReference type="Pfam" id="PF00560">
    <property type="entry name" value="LRR_1"/>
    <property type="match status" value="5"/>
</dbReference>
<evidence type="ECO:0000313" key="7">
    <source>
        <dbReference type="EMBL" id="KAL2614086.1"/>
    </source>
</evidence>
<evidence type="ECO:0000256" key="3">
    <source>
        <dbReference type="ARBA" id="ARBA00022614"/>
    </source>
</evidence>
<keyword evidence="6" id="KW-0732">Signal</keyword>
<dbReference type="FunFam" id="3.80.10.10:FF:000095">
    <property type="entry name" value="LRR receptor-like serine/threonine-protein kinase GSO1"/>
    <property type="match status" value="1"/>
</dbReference>
<accession>A0ABD1Y1P6</accession>
<evidence type="ECO:0000256" key="4">
    <source>
        <dbReference type="ARBA" id="ARBA00022737"/>
    </source>
</evidence>
<dbReference type="GO" id="GO:0016020">
    <property type="term" value="C:membrane"/>
    <property type="evidence" value="ECO:0007669"/>
    <property type="project" value="UniProtKB-SubCell"/>
</dbReference>
<gene>
    <name evidence="7" type="ORF">R1flu_025778</name>
</gene>
<name>A0ABD1Y1P6_9MARC</name>
<feature type="signal peptide" evidence="6">
    <location>
        <begin position="1"/>
        <end position="24"/>
    </location>
</feature>
<dbReference type="PRINTS" id="PR00019">
    <property type="entry name" value="LEURICHRPT"/>
</dbReference>
<dbReference type="EMBL" id="JBHFFA010000007">
    <property type="protein sequence ID" value="KAL2614086.1"/>
    <property type="molecule type" value="Genomic_DNA"/>
</dbReference>
<keyword evidence="8" id="KW-1185">Reference proteome</keyword>
<dbReference type="Gene3D" id="2.60.120.10">
    <property type="entry name" value="Jelly Rolls"/>
    <property type="match status" value="1"/>
</dbReference>
<sequence length="527" mass="56842">MKDTGKASVVVFLFLQVVWITVSGQQVLPGDFTALEKFLKANVVKLTMLNTLDLSHNKFSGSNSFTGNISTQPTDSCSKLETLDLSFNKLDGNLPAEIFQSSSNLKALYLQMNNFNGNLSVGAGQGQSIVEINLESNSFSALIPQALLQFPNLTILKLGKNNFSGSLNSSTGFPASLLELDLHSKSLSGPLPLLGQGLQVLDLHNNRFSEGLPPSLTQLQSLCYLDLSLNDFTGDFPSNLNVLSNLSRISLADNSFSSYSLPALGGLSKLEVLDLSGTNLTGTIPSSIGELNESLATLKLSRNSLGGDIPVEISTLKKLVLLDLSFNMLNGNISIPHSDGDLNERFTFLNLSWNRLGGEIPSLMDTLKKLVTLDLSHNKLEGEIPPNMVDLTLLSAVDLSNNNLSAGSRFSSHCDSGINLEEKISGLSQLNRVEPTACGVEDVASDYTKVVEPTLGPIQLEDLPGYTRSVYERDYALFTPESQVYTPVTVQQPLCVPDHTSHVFTFLDVSRKNDGNLVGSSAFFQGG</sequence>